<dbReference type="CDD" id="cd00821">
    <property type="entry name" value="PH"/>
    <property type="match status" value="1"/>
</dbReference>
<sequence>MSFRGDGQRRYGHVPPVQYPVADQAQDQSSYPARRPSFNNGDDSSFFDQGQDQATPQGYPDASAPSVRGRDELFLTSPTDPSVNRPSYGSANSAMSGFQHQFQAAAPPTPSHSTYNPQHFARSQSTSLPYHPQPPVQRYSSTSAGSNTAASPTNYTPAAYNPAAYATATSPQRAPTQHGYNNNNYNQGYTSPTIPQAPTYGMSPASTYNQSFPQSAQASARHDQPLPSPGFSSNASTTSQTPSYDPSYTQSYGQQLRRFSSNASTNPRDNASSTFDYDDDDDDPEGTAGVLAMQQAEMDDRRFSTAAGGPGPYPYTEPVPVSAVSTMNTLPPPAEEQSSDTDYGGMDLGLFSGGYAGNLAYGNSVASPPADQDENTQRPLPDPTTYPQPSYDAYEGAPAFKDAVVDYGDTGGLQPPTAHRLSFDEGDERVSLHSRQSTNDSPNKEEYPDIFYHPGLTNRPLPALPPAPSSDSGSMLSPQGSVSHRHSHGHSLSVDSRHMYPPEGPEAYYGASGSASPYPERSISLSSHSNTPQVHAPARSRTDAAEERRKLVKQMTQQQQQQYLTANHGNPQEGYESGTPSSMTFDMITLPSGRRRKFVPGKLTATDFGICTEPWALSGIAAWIREMADGEPDLKQKTVEEALVALFTVKVPTINVADAEVLSTTVVELLLEAQILIPEEEWVKFGPGTVSGVLWQLTGSGCYASKLHENEAPGRCYSYHCMRTLKKANLDDLMLDETKVEGWAEFFKVTKEMVEGKPKKEVERQNVLHEIVTSEETYMNQLEVLRVLYRDQIQHAPSPIIAPNRVDKFVAVVFGKVDAVLDANKENLLAQLKYRQQEQGPWIVGFSDLFREWIRKARDVYIDYASQYPHASYLVRREKDRNIIFAKFLDEVRGHKRSTRLDWTHFLKTPITRLQRYTFLLQTVEKNMLVDSEEKANLAKAISEIHNVTLECDQKVAEMQKKVEMMELNAMLVLRPGFHSVLNLDHLGRELILQGELTRMGHKGVRWVDTHALLFDHYLILAKPVSSRDGRGGKKFDVSKEPIPMPLLFLDSMNDDPISKQKGIAPLARGTGGSTPDNRLGKITSNGGDRPTLEHAATSSSIGSVSVSRLTPTMSNDSKDKILYPFKIKHLGHETYTLFATTPDKRADWVQKIIEAKTRHAKALFSQNAEPFRLRVLADSSFAYDSVSANGKTAGVPVRGTPLDRAIRELEQVYGPGRAAPVCRAQVNCATGFTAYGKSIIAIGTDYGVYISDTTDPRGWTRTVQVNRVTQITVLEEFSVCLIIADRSLISYPLDVVAPVSNFPAPVHDNPRRRRSGWARTWHSSPAHG</sequence>
<dbReference type="SUPFAM" id="SSF50729">
    <property type="entry name" value="PH domain-like"/>
    <property type="match status" value="1"/>
</dbReference>
<feature type="region of interest" description="Disordered" evidence="3">
    <location>
        <begin position="1308"/>
        <end position="1329"/>
    </location>
</feature>
<dbReference type="EMBL" id="DS985215">
    <property type="protein sequence ID" value="EEY16054.1"/>
    <property type="molecule type" value="Genomic_DNA"/>
</dbReference>
<organism evidence="7">
    <name type="scientific">Verticillium alfalfae (strain VaMs.102 / ATCC MYA-4576 / FGSC 10136)</name>
    <name type="common">Verticillium wilt of alfalfa</name>
    <name type="synonym">Verticillium albo-atrum</name>
    <dbReference type="NCBI Taxonomy" id="526221"/>
    <lineage>
        <taxon>Eukaryota</taxon>
        <taxon>Fungi</taxon>
        <taxon>Dikarya</taxon>
        <taxon>Ascomycota</taxon>
        <taxon>Pezizomycotina</taxon>
        <taxon>Sordariomycetes</taxon>
        <taxon>Hypocreomycetidae</taxon>
        <taxon>Glomerellales</taxon>
        <taxon>Plectosphaerellaceae</taxon>
        <taxon>Verticillium</taxon>
    </lineage>
</organism>
<evidence type="ECO:0000313" key="7">
    <source>
        <dbReference type="Proteomes" id="UP000008698"/>
    </source>
</evidence>
<dbReference type="PROSITE" id="PS50010">
    <property type="entry name" value="DH_2"/>
    <property type="match status" value="1"/>
</dbReference>
<dbReference type="SMART" id="SM00233">
    <property type="entry name" value="PH"/>
    <property type="match status" value="1"/>
</dbReference>
<dbReference type="InterPro" id="IPR000219">
    <property type="entry name" value="DH_dom"/>
</dbReference>
<dbReference type="Pfam" id="PF15405">
    <property type="entry name" value="PH_5"/>
    <property type="match status" value="1"/>
</dbReference>
<evidence type="ECO:0000256" key="2">
    <source>
        <dbReference type="ARBA" id="ARBA00022658"/>
    </source>
</evidence>
<dbReference type="PANTHER" id="PTHR46572:SF1">
    <property type="entry name" value="RHO1 GUANINE NUCLEOTIDE EXCHANGE FACTOR TUS1"/>
    <property type="match status" value="1"/>
</dbReference>
<dbReference type="Gene3D" id="1.20.900.10">
    <property type="entry name" value="Dbl homology (DH) domain"/>
    <property type="match status" value="1"/>
</dbReference>
<feature type="compositionally biased region" description="Polar residues" evidence="3">
    <location>
        <begin position="170"/>
        <end position="179"/>
    </location>
</feature>
<feature type="compositionally biased region" description="Low complexity" evidence="3">
    <location>
        <begin position="140"/>
        <end position="155"/>
    </location>
</feature>
<dbReference type="InterPro" id="IPR011993">
    <property type="entry name" value="PH-like_dom_sf"/>
</dbReference>
<feature type="compositionally biased region" description="Polar residues" evidence="3">
    <location>
        <begin position="204"/>
        <end position="218"/>
    </location>
</feature>
<dbReference type="eggNOG" id="KOG4305">
    <property type="taxonomic scope" value="Eukaryota"/>
</dbReference>
<dbReference type="Pfam" id="PF00780">
    <property type="entry name" value="CNH"/>
    <property type="match status" value="1"/>
</dbReference>
<gene>
    <name evidence="6" type="ORF">VDBG_02163</name>
</gene>
<feature type="compositionally biased region" description="Polar residues" evidence="3">
    <location>
        <begin position="230"/>
        <end position="275"/>
    </location>
</feature>
<proteinExistence type="predicted"/>
<feature type="compositionally biased region" description="Polar residues" evidence="3">
    <location>
        <begin position="111"/>
        <end position="128"/>
    </location>
</feature>
<dbReference type="InterPro" id="IPR035899">
    <property type="entry name" value="DBL_dom_sf"/>
</dbReference>
<accession>C9S9J1</accession>
<dbReference type="Pfam" id="PF23582">
    <property type="entry name" value="WHD_RGF3"/>
    <property type="match status" value="1"/>
</dbReference>
<feature type="compositionally biased region" description="Polar residues" evidence="3">
    <location>
        <begin position="187"/>
        <end position="196"/>
    </location>
</feature>
<dbReference type="GeneID" id="9536011"/>
<dbReference type="HOGENOM" id="CLU_001083_2_0_1"/>
<keyword evidence="1" id="KW-0597">Phosphoprotein</keyword>
<dbReference type="OrthoDB" id="660555at2759"/>
<dbReference type="OMA" id="DMFYHPG"/>
<reference evidence="7" key="1">
    <citation type="journal article" date="2011" name="PLoS Pathog.">
        <title>Comparative genomics yields insights into niche adaptation of plant vascular wilt pathogens.</title>
        <authorList>
            <person name="Klosterman S.J."/>
            <person name="Subbarao K.V."/>
            <person name="Kang S."/>
            <person name="Veronese P."/>
            <person name="Gold S.E."/>
            <person name="Thomma B.P.H.J."/>
            <person name="Chen Z."/>
            <person name="Henrissat B."/>
            <person name="Lee Y.-H."/>
            <person name="Park J."/>
            <person name="Garcia-Pedrajas M.D."/>
            <person name="Barbara D.J."/>
            <person name="Anchieta A."/>
            <person name="de Jonge R."/>
            <person name="Santhanam P."/>
            <person name="Maruthachalam K."/>
            <person name="Atallah Z."/>
            <person name="Amyotte S.G."/>
            <person name="Paz Z."/>
            <person name="Inderbitzin P."/>
            <person name="Hayes R.J."/>
            <person name="Heiman D.I."/>
            <person name="Young S."/>
            <person name="Zeng Q."/>
            <person name="Engels R."/>
            <person name="Galagan J."/>
            <person name="Cuomo C.A."/>
            <person name="Dobinson K.F."/>
            <person name="Ma L.-J."/>
        </authorList>
    </citation>
    <scope>NUCLEOTIDE SEQUENCE [LARGE SCALE GENOMIC DNA]</scope>
    <source>
        <strain evidence="7">VaMs.102 / ATCC MYA-4576 / FGSC 10136</strain>
    </source>
</reference>
<dbReference type="InterPro" id="IPR001849">
    <property type="entry name" value="PH_domain"/>
</dbReference>
<feature type="region of interest" description="Disordered" evidence="3">
    <location>
        <begin position="1063"/>
        <end position="1098"/>
    </location>
</feature>
<evidence type="ECO:0000259" key="5">
    <source>
        <dbReference type="PROSITE" id="PS50010"/>
    </source>
</evidence>
<feature type="compositionally biased region" description="Polar residues" evidence="3">
    <location>
        <begin position="523"/>
        <end position="533"/>
    </location>
</feature>
<dbReference type="CDD" id="cd00160">
    <property type="entry name" value="RhoGEF"/>
    <property type="match status" value="1"/>
</dbReference>
<dbReference type="Pfam" id="PF00621">
    <property type="entry name" value="RhoGEF"/>
    <property type="match status" value="1"/>
</dbReference>
<dbReference type="InterPro" id="IPR001180">
    <property type="entry name" value="CNH_dom"/>
</dbReference>
<dbReference type="PROSITE" id="PS50003">
    <property type="entry name" value="PH_DOMAIN"/>
    <property type="match status" value="1"/>
</dbReference>
<feature type="compositionally biased region" description="Polar residues" evidence="3">
    <location>
        <begin position="76"/>
        <end position="102"/>
    </location>
</feature>
<dbReference type="KEGG" id="val:VDBG_02163"/>
<keyword evidence="2" id="KW-0344">Guanine-nucleotide releasing factor</keyword>
<evidence type="ECO:0000256" key="1">
    <source>
        <dbReference type="ARBA" id="ARBA00022553"/>
    </source>
</evidence>
<feature type="domain" description="DH" evidence="5">
    <location>
        <begin position="763"/>
        <end position="955"/>
    </location>
</feature>
<dbReference type="Gene3D" id="2.30.29.30">
    <property type="entry name" value="Pleckstrin-homology domain (PH domain)/Phosphotyrosine-binding domain (PTB)"/>
    <property type="match status" value="1"/>
</dbReference>
<dbReference type="InterPro" id="IPR057283">
    <property type="entry name" value="RGF3_WH"/>
</dbReference>
<feature type="region of interest" description="Disordered" evidence="3">
    <location>
        <begin position="1"/>
        <end position="155"/>
    </location>
</feature>
<feature type="region of interest" description="Disordered" evidence="3">
    <location>
        <begin position="362"/>
        <end position="394"/>
    </location>
</feature>
<dbReference type="InterPro" id="IPR041675">
    <property type="entry name" value="PH_5"/>
</dbReference>
<dbReference type="STRING" id="526221.C9S9J1"/>
<dbReference type="SMART" id="SM00325">
    <property type="entry name" value="RhoGEF"/>
    <property type="match status" value="1"/>
</dbReference>
<dbReference type="RefSeq" id="XP_003007975.1">
    <property type="nucleotide sequence ID" value="XM_003007929.1"/>
</dbReference>
<feature type="compositionally biased region" description="Low complexity" evidence="3">
    <location>
        <begin position="41"/>
        <end position="53"/>
    </location>
</feature>
<dbReference type="InterPro" id="IPR052233">
    <property type="entry name" value="Rho-type_GEFs"/>
</dbReference>
<protein>
    <submittedName>
        <fullName evidence="6">Rho1 guanine nucleotide exchange factor 3</fullName>
    </submittedName>
</protein>
<evidence type="ECO:0000256" key="3">
    <source>
        <dbReference type="SAM" id="MobiDB-lite"/>
    </source>
</evidence>
<evidence type="ECO:0000259" key="4">
    <source>
        <dbReference type="PROSITE" id="PS50003"/>
    </source>
</evidence>
<name>C9S9J1_VERA1</name>
<feature type="region of interest" description="Disordered" evidence="3">
    <location>
        <begin position="324"/>
        <end position="345"/>
    </location>
</feature>
<evidence type="ECO:0000313" key="6">
    <source>
        <dbReference type="EMBL" id="EEY16054.1"/>
    </source>
</evidence>
<dbReference type="GO" id="GO:0005085">
    <property type="term" value="F:guanyl-nucleotide exchange factor activity"/>
    <property type="evidence" value="ECO:0007669"/>
    <property type="project" value="UniProtKB-KW"/>
</dbReference>
<feature type="region of interest" description="Disordered" evidence="3">
    <location>
        <begin position="167"/>
        <end position="287"/>
    </location>
</feature>
<feature type="domain" description="PH" evidence="4">
    <location>
        <begin position="990"/>
        <end position="1158"/>
    </location>
</feature>
<dbReference type="SUPFAM" id="SSF48065">
    <property type="entry name" value="DBL homology domain (DH-domain)"/>
    <property type="match status" value="1"/>
</dbReference>
<feature type="region of interest" description="Disordered" evidence="3">
    <location>
        <begin position="426"/>
        <end position="581"/>
    </location>
</feature>
<dbReference type="Proteomes" id="UP000008698">
    <property type="component" value="Unassembled WGS sequence"/>
</dbReference>
<feature type="compositionally biased region" description="Basic and acidic residues" evidence="3">
    <location>
        <begin position="540"/>
        <end position="549"/>
    </location>
</feature>
<feature type="compositionally biased region" description="Acidic residues" evidence="3">
    <location>
        <begin position="276"/>
        <end position="285"/>
    </location>
</feature>
<dbReference type="PANTHER" id="PTHR46572">
    <property type="entry name" value="RHO1 GDP-GTP EXCHANGE PROTEIN 1-RELATED"/>
    <property type="match status" value="1"/>
</dbReference>
<keyword evidence="7" id="KW-1185">Reference proteome</keyword>